<dbReference type="RefSeq" id="WP_274187496.1">
    <property type="nucleotide sequence ID" value="NZ_BAABHN010000045.1"/>
</dbReference>
<organism evidence="2 3">
    <name type="scientific">Actinomycetospora chibensis</name>
    <dbReference type="NCBI Taxonomy" id="663606"/>
    <lineage>
        <taxon>Bacteria</taxon>
        <taxon>Bacillati</taxon>
        <taxon>Actinomycetota</taxon>
        <taxon>Actinomycetes</taxon>
        <taxon>Pseudonocardiales</taxon>
        <taxon>Pseudonocardiaceae</taxon>
        <taxon>Actinomycetospora</taxon>
    </lineage>
</organism>
<dbReference type="PROSITE" id="PS50206">
    <property type="entry name" value="RHODANESE_3"/>
    <property type="match status" value="1"/>
</dbReference>
<reference evidence="3" key="1">
    <citation type="journal article" date="2019" name="Int. J. Syst. Evol. Microbiol.">
        <title>The Global Catalogue of Microorganisms (GCM) 10K type strain sequencing project: providing services to taxonomists for standard genome sequencing and annotation.</title>
        <authorList>
            <consortium name="The Broad Institute Genomics Platform"/>
            <consortium name="The Broad Institute Genome Sequencing Center for Infectious Disease"/>
            <person name="Wu L."/>
            <person name="Ma J."/>
        </authorList>
    </citation>
    <scope>NUCLEOTIDE SEQUENCE [LARGE SCALE GENOMIC DNA]</scope>
    <source>
        <strain evidence="3">CCUG 50347</strain>
    </source>
</reference>
<dbReference type="Proteomes" id="UP001595909">
    <property type="component" value="Unassembled WGS sequence"/>
</dbReference>
<protein>
    <submittedName>
        <fullName evidence="2">Rhodanese-like domain-containing protein</fullName>
    </submittedName>
</protein>
<dbReference type="PANTHER" id="PTHR43031">
    <property type="entry name" value="FAD-DEPENDENT OXIDOREDUCTASE"/>
    <property type="match status" value="1"/>
</dbReference>
<dbReference type="SUPFAM" id="SSF52821">
    <property type="entry name" value="Rhodanese/Cell cycle control phosphatase"/>
    <property type="match status" value="1"/>
</dbReference>
<dbReference type="InterPro" id="IPR021309">
    <property type="entry name" value="YgaP-like_TM"/>
</dbReference>
<dbReference type="SMART" id="SM00450">
    <property type="entry name" value="RHOD"/>
    <property type="match status" value="1"/>
</dbReference>
<feature type="domain" description="Rhodanese" evidence="1">
    <location>
        <begin position="32"/>
        <end position="124"/>
    </location>
</feature>
<dbReference type="InterPro" id="IPR036873">
    <property type="entry name" value="Rhodanese-like_dom_sf"/>
</dbReference>
<sequence length="211" mass="21797">MASATPTTTALTTEAENDTITGAELATWSSRAGVAPLVLDVRSAAEYDAIHIRGSYHVPLPTLAEHTDELAGHLADGGPVVLICQSGVRAEQARRHLAAGGLAHARVLAGGVGAFDAAGGEVVRGRPAWALERQVRLAAGALVVTGLAAGRLISPKARLLTAGIGTGLTVSALTDNCAMGAALARLPWNRDRNEPTPIEALDRVARRTPER</sequence>
<dbReference type="CDD" id="cd00158">
    <property type="entry name" value="RHOD"/>
    <property type="match status" value="1"/>
</dbReference>
<accession>A0ABV9RLA2</accession>
<keyword evidence="3" id="KW-1185">Reference proteome</keyword>
<evidence type="ECO:0000313" key="2">
    <source>
        <dbReference type="EMBL" id="MFC4834978.1"/>
    </source>
</evidence>
<dbReference type="Gene3D" id="3.40.250.10">
    <property type="entry name" value="Rhodanese-like domain"/>
    <property type="match status" value="1"/>
</dbReference>
<dbReference type="Pfam" id="PF00581">
    <property type="entry name" value="Rhodanese"/>
    <property type="match status" value="1"/>
</dbReference>
<dbReference type="PANTHER" id="PTHR43031:SF1">
    <property type="entry name" value="PYRIDINE NUCLEOTIDE-DISULPHIDE OXIDOREDUCTASE"/>
    <property type="match status" value="1"/>
</dbReference>
<gene>
    <name evidence="2" type="ORF">ACFPEL_21390</name>
</gene>
<evidence type="ECO:0000259" key="1">
    <source>
        <dbReference type="PROSITE" id="PS50206"/>
    </source>
</evidence>
<comment type="caution">
    <text evidence="2">The sequence shown here is derived from an EMBL/GenBank/DDBJ whole genome shotgun (WGS) entry which is preliminary data.</text>
</comment>
<proteinExistence type="predicted"/>
<evidence type="ECO:0000313" key="3">
    <source>
        <dbReference type="Proteomes" id="UP001595909"/>
    </source>
</evidence>
<dbReference type="EMBL" id="JBHSIM010000045">
    <property type="protein sequence ID" value="MFC4834978.1"/>
    <property type="molecule type" value="Genomic_DNA"/>
</dbReference>
<dbReference type="InterPro" id="IPR050229">
    <property type="entry name" value="GlpE_sulfurtransferase"/>
</dbReference>
<dbReference type="Gene3D" id="6.10.140.1340">
    <property type="match status" value="1"/>
</dbReference>
<dbReference type="InterPro" id="IPR001763">
    <property type="entry name" value="Rhodanese-like_dom"/>
</dbReference>
<dbReference type="Pfam" id="PF11127">
    <property type="entry name" value="YgaP-like_TM"/>
    <property type="match status" value="1"/>
</dbReference>
<name>A0ABV9RLA2_9PSEU</name>